<evidence type="ECO:0000256" key="1">
    <source>
        <dbReference type="SAM" id="Phobius"/>
    </source>
</evidence>
<feature type="domain" description="DUF1206" evidence="2">
    <location>
        <begin position="93"/>
        <end position="158"/>
    </location>
</feature>
<proteinExistence type="predicted"/>
<keyword evidence="1" id="KW-0472">Membrane</keyword>
<dbReference type="KEGG" id="mes:Meso_1176"/>
<sequence length="257" mass="27290" precursor="true">MKRWFRPLARIGYAARGLIYAVIGFFAALAAIGTGEALGSQDALLVLLSSKAGTAIAYVLIVGFGFYALWRLIQAWSDVDRHGKEAQGIAIRLGLAVSGVIYAALASYTWSLARGGGGGGSGDWANMLAGFVGARWVAAGLALALAGAGLAHIVKAVRERYTRYIDTDQSKMKIIHPVAKTGLIARGVVFLVLAFLLATRSVRGGEQASSKAALEFIQSLPLGWLLLTLMGLGLIAFALYSFAEAVYRRINVEDARL</sequence>
<dbReference type="STRING" id="266779.Meso_1176"/>
<feature type="domain" description="DUF1206" evidence="2">
    <location>
        <begin position="182"/>
        <end position="248"/>
    </location>
</feature>
<dbReference type="HOGENOM" id="CLU_073530_0_1_5"/>
<name>Q11J53_CHESB</name>
<feature type="transmembrane region" description="Helical" evidence="1">
    <location>
        <begin position="133"/>
        <end position="154"/>
    </location>
</feature>
<dbReference type="EMBL" id="CP000390">
    <property type="protein sequence ID" value="ABG62572.1"/>
    <property type="molecule type" value="Genomic_DNA"/>
</dbReference>
<feature type="transmembrane region" description="Helical" evidence="1">
    <location>
        <begin position="12"/>
        <end position="32"/>
    </location>
</feature>
<accession>Q11J53</accession>
<evidence type="ECO:0000259" key="2">
    <source>
        <dbReference type="Pfam" id="PF06724"/>
    </source>
</evidence>
<feature type="transmembrane region" description="Helical" evidence="1">
    <location>
        <begin position="222"/>
        <end position="243"/>
    </location>
</feature>
<dbReference type="eggNOG" id="ENOG502Z854">
    <property type="taxonomic scope" value="Bacteria"/>
</dbReference>
<keyword evidence="1" id="KW-1133">Transmembrane helix</keyword>
<feature type="transmembrane region" description="Helical" evidence="1">
    <location>
        <begin position="183"/>
        <end position="202"/>
    </location>
</feature>
<dbReference type="InterPro" id="IPR009597">
    <property type="entry name" value="DUF1206"/>
</dbReference>
<feature type="transmembrane region" description="Helical" evidence="1">
    <location>
        <begin position="52"/>
        <end position="70"/>
    </location>
</feature>
<feature type="domain" description="DUF1206" evidence="2">
    <location>
        <begin position="11"/>
        <end position="77"/>
    </location>
</feature>
<evidence type="ECO:0000313" key="3">
    <source>
        <dbReference type="EMBL" id="ABG62572.1"/>
    </source>
</evidence>
<dbReference type="AlphaFoldDB" id="Q11J53"/>
<protein>
    <recommendedName>
        <fullName evidence="2">DUF1206 domain-containing protein</fullName>
    </recommendedName>
</protein>
<organism evidence="3">
    <name type="scientific">Chelativorans sp. (strain BNC1)</name>
    <dbReference type="NCBI Taxonomy" id="266779"/>
    <lineage>
        <taxon>Bacteria</taxon>
        <taxon>Pseudomonadati</taxon>
        <taxon>Pseudomonadota</taxon>
        <taxon>Alphaproteobacteria</taxon>
        <taxon>Hyphomicrobiales</taxon>
        <taxon>Phyllobacteriaceae</taxon>
        <taxon>Chelativorans</taxon>
    </lineage>
</organism>
<gene>
    <name evidence="3" type="ordered locus">Meso_1176</name>
</gene>
<reference evidence="3" key="1">
    <citation type="submission" date="2006-06" db="EMBL/GenBank/DDBJ databases">
        <title>Complete sequence of chromosome of Chelativorans sp. BNC1.</title>
        <authorList>
            <consortium name="US DOE Joint Genome Institute"/>
            <person name="Copeland A."/>
            <person name="Lucas S."/>
            <person name="Lapidus A."/>
            <person name="Barry K."/>
            <person name="Detter J.C."/>
            <person name="Glavina del Rio T."/>
            <person name="Hammon N."/>
            <person name="Israni S."/>
            <person name="Dalin E."/>
            <person name="Tice H."/>
            <person name="Pitluck S."/>
            <person name="Chertkov O."/>
            <person name="Brettin T."/>
            <person name="Bruce D."/>
            <person name="Han C."/>
            <person name="Tapia R."/>
            <person name="Gilna P."/>
            <person name="Schmutz J."/>
            <person name="Larimer F."/>
            <person name="Land M."/>
            <person name="Hauser L."/>
            <person name="Kyrpides N."/>
            <person name="Mikhailova N."/>
            <person name="Richardson P."/>
        </authorList>
    </citation>
    <scope>NUCLEOTIDE SEQUENCE</scope>
    <source>
        <strain evidence="3">BNC1</strain>
    </source>
</reference>
<keyword evidence="1" id="KW-0812">Transmembrane</keyword>
<dbReference type="Pfam" id="PF06724">
    <property type="entry name" value="DUF1206"/>
    <property type="match status" value="3"/>
</dbReference>
<feature type="transmembrane region" description="Helical" evidence="1">
    <location>
        <begin position="91"/>
        <end position="113"/>
    </location>
</feature>